<dbReference type="Proteomes" id="UP000018542">
    <property type="component" value="Chromosome"/>
</dbReference>
<dbReference type="InterPro" id="IPR036736">
    <property type="entry name" value="ACP-like_sf"/>
</dbReference>
<proteinExistence type="predicted"/>
<dbReference type="HOGENOM" id="CLU_108696_20_2_5"/>
<sequence length="84" mass="9393">MDTYAAATELAYPEISEIFADVFQHAGPLTRGTSPEDVSRWDSLQHIALIRALETTFAVRLSMDEMMEIRSVGDIERVLGRHGV</sequence>
<reference evidence="2 3" key="1">
    <citation type="journal article" date="2014" name="Genome Announc.">
        <title>Complete Genome Sequence of Hyphomicrobium nitrativorans Strain NL23, a Denitrifying Bacterium Isolated from Biofilm of a Methanol-Fed Denitrification System Treating Seawater at the Montreal Biodome.</title>
        <authorList>
            <person name="Martineau C."/>
            <person name="Villeneuve C."/>
            <person name="Mauffrey F."/>
            <person name="Villemur R."/>
        </authorList>
    </citation>
    <scope>NUCLEOTIDE SEQUENCE [LARGE SCALE GENOMIC DNA]</scope>
    <source>
        <strain evidence="2">NL23</strain>
    </source>
</reference>
<organism evidence="2 3">
    <name type="scientific">Hyphomicrobium nitrativorans NL23</name>
    <dbReference type="NCBI Taxonomy" id="1029756"/>
    <lineage>
        <taxon>Bacteria</taxon>
        <taxon>Pseudomonadati</taxon>
        <taxon>Pseudomonadota</taxon>
        <taxon>Alphaproteobacteria</taxon>
        <taxon>Hyphomicrobiales</taxon>
        <taxon>Hyphomicrobiaceae</taxon>
        <taxon>Hyphomicrobium</taxon>
    </lineage>
</organism>
<keyword evidence="3" id="KW-1185">Reference proteome</keyword>
<dbReference type="EMBL" id="CP006912">
    <property type="protein sequence ID" value="AHB48235.1"/>
    <property type="molecule type" value="Genomic_DNA"/>
</dbReference>
<accession>V5SDV8</accession>
<dbReference type="AlphaFoldDB" id="V5SDV8"/>
<protein>
    <recommendedName>
        <fullName evidence="1">Carrier domain-containing protein</fullName>
    </recommendedName>
</protein>
<evidence type="ECO:0000259" key="1">
    <source>
        <dbReference type="Pfam" id="PF00550"/>
    </source>
</evidence>
<evidence type="ECO:0000313" key="2">
    <source>
        <dbReference type="EMBL" id="AHB48235.1"/>
    </source>
</evidence>
<evidence type="ECO:0000313" key="3">
    <source>
        <dbReference type="Proteomes" id="UP000018542"/>
    </source>
</evidence>
<name>V5SDV8_9HYPH</name>
<dbReference type="STRING" id="1029756.W911_07335"/>
<feature type="domain" description="Carrier" evidence="1">
    <location>
        <begin position="42"/>
        <end position="78"/>
    </location>
</feature>
<dbReference type="InterPro" id="IPR009081">
    <property type="entry name" value="PP-bd_ACP"/>
</dbReference>
<dbReference type="SUPFAM" id="SSF47336">
    <property type="entry name" value="ACP-like"/>
    <property type="match status" value="1"/>
</dbReference>
<dbReference type="RefSeq" id="WP_023786855.1">
    <property type="nucleotide sequence ID" value="NC_022997.1"/>
</dbReference>
<dbReference type="KEGG" id="hni:W911_07335"/>
<gene>
    <name evidence="2" type="ORF">W911_07335</name>
</gene>
<dbReference type="OrthoDB" id="9811033at2"/>
<dbReference type="Pfam" id="PF00550">
    <property type="entry name" value="PP-binding"/>
    <property type="match status" value="1"/>
</dbReference>
<dbReference type="PATRIC" id="fig|1029756.8.peg.1536"/>
<dbReference type="Gene3D" id="1.10.1200.10">
    <property type="entry name" value="ACP-like"/>
    <property type="match status" value="1"/>
</dbReference>